<sequence>MAYKVALANGAPKSFDNATSFKVRDGVLYLFEARTIAIVFAINAWVSVEPDSPGDTLTEDGSAKSGPWAFRD</sequence>
<organism evidence="2 3">
    <name type="scientific">Nocardia suismassiliense</name>
    <dbReference type="NCBI Taxonomy" id="2077092"/>
    <lineage>
        <taxon>Bacteria</taxon>
        <taxon>Bacillati</taxon>
        <taxon>Actinomycetota</taxon>
        <taxon>Actinomycetes</taxon>
        <taxon>Mycobacteriales</taxon>
        <taxon>Nocardiaceae</taxon>
        <taxon>Nocardia</taxon>
    </lineage>
</organism>
<evidence type="ECO:0000313" key="3">
    <source>
        <dbReference type="Proteomes" id="UP001601948"/>
    </source>
</evidence>
<keyword evidence="3" id="KW-1185">Reference proteome</keyword>
<reference evidence="2 3" key="1">
    <citation type="submission" date="2024-10" db="EMBL/GenBank/DDBJ databases">
        <title>The Natural Products Discovery Center: Release of the First 8490 Sequenced Strains for Exploring Actinobacteria Biosynthetic Diversity.</title>
        <authorList>
            <person name="Kalkreuter E."/>
            <person name="Kautsar S.A."/>
            <person name="Yang D."/>
            <person name="Bader C.D."/>
            <person name="Teijaro C.N."/>
            <person name="Fluegel L."/>
            <person name="Davis C.M."/>
            <person name="Simpson J.R."/>
            <person name="Lauterbach L."/>
            <person name="Steele A.D."/>
            <person name="Gui C."/>
            <person name="Meng S."/>
            <person name="Li G."/>
            <person name="Viehrig K."/>
            <person name="Ye F."/>
            <person name="Su P."/>
            <person name="Kiefer A.F."/>
            <person name="Nichols A."/>
            <person name="Cepeda A.J."/>
            <person name="Yan W."/>
            <person name="Fan B."/>
            <person name="Jiang Y."/>
            <person name="Adhikari A."/>
            <person name="Zheng C.-J."/>
            <person name="Schuster L."/>
            <person name="Cowan T.M."/>
            <person name="Smanski M.J."/>
            <person name="Chevrette M.G."/>
            <person name="De Carvalho L.P.S."/>
            <person name="Shen B."/>
        </authorList>
    </citation>
    <scope>NUCLEOTIDE SEQUENCE [LARGE SCALE GENOMIC DNA]</scope>
    <source>
        <strain evidence="2 3">NPDC003040</strain>
    </source>
</reference>
<dbReference type="RefSeq" id="WP_387721199.1">
    <property type="nucleotide sequence ID" value="NZ_JBIAPI010000007.1"/>
</dbReference>
<feature type="region of interest" description="Disordered" evidence="1">
    <location>
        <begin position="52"/>
        <end position="72"/>
    </location>
</feature>
<dbReference type="Proteomes" id="UP001601948">
    <property type="component" value="Unassembled WGS sequence"/>
</dbReference>
<comment type="caution">
    <text evidence="2">The sequence shown here is derived from an EMBL/GenBank/DDBJ whole genome shotgun (WGS) entry which is preliminary data.</text>
</comment>
<evidence type="ECO:0000313" key="2">
    <source>
        <dbReference type="EMBL" id="MFF3226161.1"/>
    </source>
</evidence>
<dbReference type="EMBL" id="JBIAPI010000007">
    <property type="protein sequence ID" value="MFF3226161.1"/>
    <property type="molecule type" value="Genomic_DNA"/>
</dbReference>
<protein>
    <submittedName>
        <fullName evidence="2">Uncharacterized protein</fullName>
    </submittedName>
</protein>
<gene>
    <name evidence="2" type="ORF">ACFYV7_25430</name>
</gene>
<proteinExistence type="predicted"/>
<accession>A0ABW6QY39</accession>
<evidence type="ECO:0000256" key="1">
    <source>
        <dbReference type="SAM" id="MobiDB-lite"/>
    </source>
</evidence>
<name>A0ABW6QY39_9NOCA</name>